<sequence length="225" mass="25160">MKNRTELAREITQSVALLYELARRVAIPEKPETAYSCYHFSSVYDGYSQEATQTNTTKKWHPFFRGDRPLTKRALDMLESVPMWADARQVYHSGPAGLWRALWGDMCDQVACVRTHPNCTPKTSLHEACRLVEMSVLCAGKGEISLVDLVRSVALYRLRLEIEPAARIDGIGLNMAGCAWSLIQSCLDESAVLGELDALRVKEPIHRELAALETTRAATTPRLAL</sequence>
<keyword evidence="2" id="KW-1185">Reference proteome</keyword>
<accession>A0A949PN71</accession>
<comment type="caution">
    <text evidence="1">The sequence shown here is derived from an EMBL/GenBank/DDBJ whole genome shotgun (WGS) entry which is preliminary data.</text>
</comment>
<dbReference type="AlphaFoldDB" id="A0A949PN71"/>
<evidence type="ECO:0000313" key="1">
    <source>
        <dbReference type="EMBL" id="MBV2143747.1"/>
    </source>
</evidence>
<protein>
    <submittedName>
        <fullName evidence="1">Uncharacterized protein</fullName>
    </submittedName>
</protein>
<proteinExistence type="predicted"/>
<evidence type="ECO:0000313" key="2">
    <source>
        <dbReference type="Proteomes" id="UP000752297"/>
    </source>
</evidence>
<dbReference type="RefSeq" id="WP_217677727.1">
    <property type="nucleotide sequence ID" value="NZ_JAHRVA010000003.1"/>
</dbReference>
<gene>
    <name evidence="1" type="ORF">KUG47_09575</name>
</gene>
<name>A0A949PN71_9HYPH</name>
<dbReference type="Proteomes" id="UP000752297">
    <property type="component" value="Unassembled WGS sequence"/>
</dbReference>
<reference evidence="1 2" key="1">
    <citation type="submission" date="2021-06" db="EMBL/GenBank/DDBJ databases">
        <title>Falsochrobactrum tianjin sp.nov., a new petroleum-degrading bacteria isolated from oily soils.</title>
        <authorList>
            <person name="Chen G."/>
            <person name="Chen H."/>
            <person name="Tian J."/>
            <person name="Qing J."/>
            <person name="Zhong L."/>
            <person name="Ma W."/>
            <person name="Song Y."/>
            <person name="Cui X."/>
            <person name="Yan B."/>
        </authorList>
    </citation>
    <scope>NUCLEOTIDE SEQUENCE [LARGE SCALE GENOMIC DNA]</scope>
    <source>
        <strain evidence="1 2">TDYN1</strain>
    </source>
</reference>
<organism evidence="1 2">
    <name type="scientific">Falsochrobactrum tianjinense</name>
    <dbReference type="NCBI Taxonomy" id="2706015"/>
    <lineage>
        <taxon>Bacteria</taxon>
        <taxon>Pseudomonadati</taxon>
        <taxon>Pseudomonadota</taxon>
        <taxon>Alphaproteobacteria</taxon>
        <taxon>Hyphomicrobiales</taxon>
        <taxon>Brucellaceae</taxon>
        <taxon>Falsochrobactrum</taxon>
    </lineage>
</organism>
<dbReference type="EMBL" id="JAHRVA010000003">
    <property type="protein sequence ID" value="MBV2143747.1"/>
    <property type="molecule type" value="Genomic_DNA"/>
</dbReference>